<accession>A0A917X6K4</accession>
<feature type="compositionally biased region" description="Low complexity" evidence="1">
    <location>
        <begin position="353"/>
        <end position="365"/>
    </location>
</feature>
<feature type="transmembrane region" description="Helical" evidence="2">
    <location>
        <begin position="219"/>
        <end position="244"/>
    </location>
</feature>
<organism evidence="4 5">
    <name type="scientific">Dactylosporangium sucinum</name>
    <dbReference type="NCBI Taxonomy" id="1424081"/>
    <lineage>
        <taxon>Bacteria</taxon>
        <taxon>Bacillati</taxon>
        <taxon>Actinomycetota</taxon>
        <taxon>Actinomycetes</taxon>
        <taxon>Micromonosporales</taxon>
        <taxon>Micromonosporaceae</taxon>
        <taxon>Dactylosporangium</taxon>
    </lineage>
</organism>
<dbReference type="Pfam" id="PF20182">
    <property type="entry name" value="DUF6545"/>
    <property type="match status" value="1"/>
</dbReference>
<dbReference type="RefSeq" id="WP_190256977.1">
    <property type="nucleotide sequence ID" value="NZ_BMPI01000085.1"/>
</dbReference>
<keyword evidence="2" id="KW-0812">Transmembrane</keyword>
<feature type="transmembrane region" description="Helical" evidence="2">
    <location>
        <begin position="6"/>
        <end position="23"/>
    </location>
</feature>
<reference evidence="4" key="1">
    <citation type="journal article" date="2014" name="Int. J. Syst. Evol. Microbiol.">
        <title>Complete genome sequence of Corynebacterium casei LMG S-19264T (=DSM 44701T), isolated from a smear-ripened cheese.</title>
        <authorList>
            <consortium name="US DOE Joint Genome Institute (JGI-PGF)"/>
            <person name="Walter F."/>
            <person name="Albersmeier A."/>
            <person name="Kalinowski J."/>
            <person name="Ruckert C."/>
        </authorList>
    </citation>
    <scope>NUCLEOTIDE SEQUENCE</scope>
    <source>
        <strain evidence="4">JCM 19831</strain>
    </source>
</reference>
<comment type="caution">
    <text evidence="4">The sequence shown here is derived from an EMBL/GenBank/DDBJ whole genome shotgun (WGS) entry which is preliminary data.</text>
</comment>
<keyword evidence="2" id="KW-0472">Membrane</keyword>
<dbReference type="Proteomes" id="UP000642070">
    <property type="component" value="Unassembled WGS sequence"/>
</dbReference>
<feature type="transmembrane region" description="Helical" evidence="2">
    <location>
        <begin position="177"/>
        <end position="199"/>
    </location>
</feature>
<feature type="region of interest" description="Disordered" evidence="1">
    <location>
        <begin position="330"/>
        <end position="375"/>
    </location>
</feature>
<feature type="compositionally biased region" description="Pro residues" evidence="1">
    <location>
        <begin position="341"/>
        <end position="352"/>
    </location>
</feature>
<dbReference type="EMBL" id="BMPI01000085">
    <property type="protein sequence ID" value="GGM81145.1"/>
    <property type="molecule type" value="Genomic_DNA"/>
</dbReference>
<keyword evidence="5" id="KW-1185">Reference proteome</keyword>
<reference evidence="4" key="2">
    <citation type="submission" date="2020-09" db="EMBL/GenBank/DDBJ databases">
        <authorList>
            <person name="Sun Q."/>
            <person name="Ohkuma M."/>
        </authorList>
    </citation>
    <scope>NUCLEOTIDE SEQUENCE</scope>
    <source>
        <strain evidence="4">JCM 19831</strain>
    </source>
</reference>
<feature type="transmembrane region" description="Helical" evidence="2">
    <location>
        <begin position="30"/>
        <end position="47"/>
    </location>
</feature>
<evidence type="ECO:0000313" key="4">
    <source>
        <dbReference type="EMBL" id="GGM81145.1"/>
    </source>
</evidence>
<dbReference type="InterPro" id="IPR050039">
    <property type="entry name" value="MAB_1171c-like"/>
</dbReference>
<dbReference type="NCBIfam" id="NF042915">
    <property type="entry name" value="MAB_1171c_fam"/>
    <property type="match status" value="1"/>
</dbReference>
<name>A0A917X6K4_9ACTN</name>
<feature type="transmembrane region" description="Helical" evidence="2">
    <location>
        <begin position="140"/>
        <end position="161"/>
    </location>
</feature>
<evidence type="ECO:0000256" key="1">
    <source>
        <dbReference type="SAM" id="MobiDB-lite"/>
    </source>
</evidence>
<feature type="transmembrane region" description="Helical" evidence="2">
    <location>
        <begin position="100"/>
        <end position="120"/>
    </location>
</feature>
<evidence type="ECO:0000256" key="2">
    <source>
        <dbReference type="SAM" id="Phobius"/>
    </source>
</evidence>
<feature type="domain" description="DUF6545" evidence="3">
    <location>
        <begin position="242"/>
        <end position="332"/>
    </location>
</feature>
<dbReference type="InterPro" id="IPR046675">
    <property type="entry name" value="DUF6545"/>
</dbReference>
<feature type="transmembrane region" description="Helical" evidence="2">
    <location>
        <begin position="67"/>
        <end position="88"/>
    </location>
</feature>
<evidence type="ECO:0000313" key="5">
    <source>
        <dbReference type="Proteomes" id="UP000642070"/>
    </source>
</evidence>
<keyword evidence="2" id="KW-1133">Transmembrane helix</keyword>
<proteinExistence type="predicted"/>
<dbReference type="AlphaFoldDB" id="A0A917X6K4"/>
<protein>
    <recommendedName>
        <fullName evidence="3">DUF6545 domain-containing protein</fullName>
    </recommendedName>
</protein>
<evidence type="ECO:0000259" key="3">
    <source>
        <dbReference type="Pfam" id="PF20182"/>
    </source>
</evidence>
<gene>
    <name evidence="4" type="ORF">GCM10007977_098150</name>
</gene>
<sequence length="375" mass="41177">MDPVDYLELTVLALLWGFTIWRFTRRQTRLGRAVRLVALLITISFTINRRELSYWTDQVLHVADISVPLKNLATVGASAGMVHIVGLMSPEPERHRRLRAWTYALLAAMSVAMVVLFLLAPRRMERWDFVYEQAGTPIVTAYACLTQLGLAVGLACAIALFRPGGRRAAPGALRTGLRLLSAGAIVGLLFMLNRIAFQLTNAAGWSIWDSPLLTSISRLLLASMLLLFGAGAAVPAFGGVRRWLSHYLALQRLRPMWHELTTAVPGVVLGERPGRVEELFAFGSVELRLYRRIIEIRDAQWQLAGGADGPPTEMGRQDVDGEVRELLASRRAQRTATQPITAPPVAPQPAPPAARSVVATPVASPGHNDPPDRPR</sequence>